<sequence length="39" mass="4500">MYSVQNKALLLTLSFISFSSIYFFTADTFPTEIISDQIF</sequence>
<dbReference type="HOGENOM" id="CLU_3309970_0_0_9"/>
<name>U2NXE0_EUBRA</name>
<accession>U2NXE0</accession>
<organism evidence="1 2">
    <name type="scientific">Eubacterium ramulus ATCC 29099</name>
    <dbReference type="NCBI Taxonomy" id="1256908"/>
    <lineage>
        <taxon>Bacteria</taxon>
        <taxon>Bacillati</taxon>
        <taxon>Bacillota</taxon>
        <taxon>Clostridia</taxon>
        <taxon>Eubacteriales</taxon>
        <taxon>Eubacteriaceae</taxon>
        <taxon>Eubacterium</taxon>
    </lineage>
</organism>
<keyword evidence="2" id="KW-1185">Reference proteome</keyword>
<dbReference type="AlphaFoldDB" id="U2NXE0"/>
<dbReference type="Proteomes" id="UP000016608">
    <property type="component" value="Unassembled WGS sequence"/>
</dbReference>
<reference evidence="1 2" key="1">
    <citation type="submission" date="2013-06" db="EMBL/GenBank/DDBJ databases">
        <authorList>
            <person name="Weinstock G."/>
            <person name="Sodergren E."/>
            <person name="Lobos E.A."/>
            <person name="Fulton L."/>
            <person name="Fulton R."/>
            <person name="Courtney L."/>
            <person name="Fronick C."/>
            <person name="O'Laughlin M."/>
            <person name="Godfrey J."/>
            <person name="Wilson R.M."/>
            <person name="Miner T."/>
            <person name="Farmer C."/>
            <person name="Delehaunty K."/>
            <person name="Cordes M."/>
            <person name="Minx P."/>
            <person name="Tomlinson C."/>
            <person name="Chen J."/>
            <person name="Wollam A."/>
            <person name="Pepin K.H."/>
            <person name="Bhonagiri V."/>
            <person name="Zhang X."/>
            <person name="Warren W."/>
            <person name="Mitreva M."/>
            <person name="Mardis E.R."/>
            <person name="Wilson R.K."/>
        </authorList>
    </citation>
    <scope>NUCLEOTIDE SEQUENCE [LARGE SCALE GENOMIC DNA]</scope>
    <source>
        <strain evidence="1 2">ATCC 29099</strain>
    </source>
</reference>
<evidence type="ECO:0000313" key="1">
    <source>
        <dbReference type="EMBL" id="ERK42750.1"/>
    </source>
</evidence>
<protein>
    <submittedName>
        <fullName evidence="1">Uncharacterized protein</fullName>
    </submittedName>
</protein>
<gene>
    <name evidence="1" type="ORF">HMPREF0373_02710</name>
</gene>
<comment type="caution">
    <text evidence="1">The sequence shown here is derived from an EMBL/GenBank/DDBJ whole genome shotgun (WGS) entry which is preliminary data.</text>
</comment>
<evidence type="ECO:0000313" key="2">
    <source>
        <dbReference type="Proteomes" id="UP000016608"/>
    </source>
</evidence>
<proteinExistence type="predicted"/>
<dbReference type="PATRIC" id="fig|1256908.3.peg.2493"/>
<dbReference type="EMBL" id="AWVJ01000167">
    <property type="protein sequence ID" value="ERK42750.1"/>
    <property type="molecule type" value="Genomic_DNA"/>
</dbReference>